<dbReference type="Pfam" id="PF07332">
    <property type="entry name" value="Phage_holin_3_6"/>
    <property type="match status" value="1"/>
</dbReference>
<dbReference type="RefSeq" id="WP_129457721.1">
    <property type="nucleotide sequence ID" value="NZ_PPCV01000002.1"/>
</dbReference>
<dbReference type="AlphaFoldDB" id="A0A4Q2EID1"/>
<name>A0A4Q2EID1_9ACTN</name>
<organism evidence="2 3">
    <name type="scientific">Propioniciclava flava</name>
    <dbReference type="NCBI Taxonomy" id="2072026"/>
    <lineage>
        <taxon>Bacteria</taxon>
        <taxon>Bacillati</taxon>
        <taxon>Actinomycetota</taxon>
        <taxon>Actinomycetes</taxon>
        <taxon>Propionibacteriales</taxon>
        <taxon>Propionibacteriaceae</taxon>
        <taxon>Propioniciclava</taxon>
    </lineage>
</organism>
<evidence type="ECO:0008006" key="4">
    <source>
        <dbReference type="Google" id="ProtNLM"/>
    </source>
</evidence>
<dbReference type="InterPro" id="IPR009937">
    <property type="entry name" value="Phage_holin_3_6"/>
</dbReference>
<sequence>MSEPQLGDVIKDITQDVQTIVRGEIELAKAELLPQAKRLGFGAGLFGAAGYLALQAVTLLFICVGLAFSALYSLILPLAWALVLGFLTLTIAVLLVVLVMVLIGKGKMHVEEPASTINQANLTVDAVADAIDRAAVNVREITANPGRAGRTPAVRPDFTYTDNA</sequence>
<feature type="transmembrane region" description="Helical" evidence="1">
    <location>
        <begin position="78"/>
        <end position="103"/>
    </location>
</feature>
<dbReference type="Proteomes" id="UP000290624">
    <property type="component" value="Unassembled WGS sequence"/>
</dbReference>
<gene>
    <name evidence="2" type="ORF">C1706_02920</name>
</gene>
<comment type="caution">
    <text evidence="2">The sequence shown here is derived from an EMBL/GenBank/DDBJ whole genome shotgun (WGS) entry which is preliminary data.</text>
</comment>
<keyword evidence="3" id="KW-1185">Reference proteome</keyword>
<keyword evidence="1" id="KW-1133">Transmembrane helix</keyword>
<protein>
    <recommendedName>
        <fullName evidence="4">Phage holin family protein</fullName>
    </recommendedName>
</protein>
<dbReference type="EMBL" id="PPCV01000002">
    <property type="protein sequence ID" value="RXW32853.1"/>
    <property type="molecule type" value="Genomic_DNA"/>
</dbReference>
<feature type="transmembrane region" description="Helical" evidence="1">
    <location>
        <begin position="39"/>
        <end position="72"/>
    </location>
</feature>
<proteinExistence type="predicted"/>
<dbReference type="OrthoDB" id="3731158at2"/>
<evidence type="ECO:0000313" key="2">
    <source>
        <dbReference type="EMBL" id="RXW32853.1"/>
    </source>
</evidence>
<accession>A0A4Q2EID1</accession>
<keyword evidence="1" id="KW-0812">Transmembrane</keyword>
<evidence type="ECO:0000313" key="3">
    <source>
        <dbReference type="Proteomes" id="UP000290624"/>
    </source>
</evidence>
<keyword evidence="1" id="KW-0472">Membrane</keyword>
<evidence type="ECO:0000256" key="1">
    <source>
        <dbReference type="SAM" id="Phobius"/>
    </source>
</evidence>
<reference evidence="2 3" key="1">
    <citation type="submission" date="2018-01" db="EMBL/GenBank/DDBJ databases">
        <title>Lactibacter flavus gen. nov., sp. nov., a novel bacterium of the family Propionibacteriaceae isolated from raw milk and dairy products.</title>
        <authorList>
            <person name="Wenning M."/>
            <person name="Breitenwieser F."/>
            <person name="Huptas C."/>
            <person name="von Neubeck M."/>
            <person name="Busse H.-J."/>
            <person name="Scherer S."/>
        </authorList>
    </citation>
    <scope>NUCLEOTIDE SEQUENCE [LARGE SCALE GENOMIC DNA]</scope>
    <source>
        <strain evidence="2 3">VG341</strain>
    </source>
</reference>